<protein>
    <submittedName>
        <fullName evidence="1">Uncharacterized protein</fullName>
    </submittedName>
</protein>
<name>A0A182TPZ9_9DIPT</name>
<reference evidence="1" key="2">
    <citation type="submission" date="2020-05" db="UniProtKB">
        <authorList>
            <consortium name="EnsemblMetazoa"/>
        </authorList>
    </citation>
    <scope>IDENTIFICATION</scope>
    <source>
        <strain evidence="1">CM1001059</strain>
    </source>
</reference>
<dbReference type="Proteomes" id="UP000075902">
    <property type="component" value="Unassembled WGS sequence"/>
</dbReference>
<evidence type="ECO:0000313" key="1">
    <source>
        <dbReference type="EnsemblMetazoa" id="AMEC006269-PA"/>
    </source>
</evidence>
<evidence type="ECO:0000313" key="2">
    <source>
        <dbReference type="Proteomes" id="UP000075902"/>
    </source>
</evidence>
<dbReference type="AlphaFoldDB" id="A0A182TPZ9"/>
<sequence>MNKSTENFRKRTTRKPAYPLEGSAFIVHDHCILIGGVGQGGKILRPRPAQGNNGSFIIAHPLELSSLRVRGCTQQQKKSVARISISITTVPISIPQISVGRPQIDFAAVASIGYIRAVSVTDCWYSPVVVLSSSTSSGPGNGDEK</sequence>
<organism evidence="1 2">
    <name type="scientific">Anopheles melas</name>
    <dbReference type="NCBI Taxonomy" id="34690"/>
    <lineage>
        <taxon>Eukaryota</taxon>
        <taxon>Metazoa</taxon>
        <taxon>Ecdysozoa</taxon>
        <taxon>Arthropoda</taxon>
        <taxon>Hexapoda</taxon>
        <taxon>Insecta</taxon>
        <taxon>Pterygota</taxon>
        <taxon>Neoptera</taxon>
        <taxon>Endopterygota</taxon>
        <taxon>Diptera</taxon>
        <taxon>Nematocera</taxon>
        <taxon>Culicoidea</taxon>
        <taxon>Culicidae</taxon>
        <taxon>Anophelinae</taxon>
        <taxon>Anopheles</taxon>
    </lineage>
</organism>
<accession>A0A182TPZ9</accession>
<dbReference type="VEuPathDB" id="VectorBase:AMEC006269"/>
<proteinExistence type="predicted"/>
<keyword evidence="2" id="KW-1185">Reference proteome</keyword>
<reference evidence="2" key="1">
    <citation type="submission" date="2014-01" db="EMBL/GenBank/DDBJ databases">
        <title>The Genome Sequence of Anopheles melas CM1001059_A (V2).</title>
        <authorList>
            <consortium name="The Broad Institute Genomics Platform"/>
            <person name="Neafsey D.E."/>
            <person name="Besansky N."/>
            <person name="Howell P."/>
            <person name="Walton C."/>
            <person name="Young S.K."/>
            <person name="Zeng Q."/>
            <person name="Gargeya S."/>
            <person name="Fitzgerald M."/>
            <person name="Haas B."/>
            <person name="Abouelleil A."/>
            <person name="Allen A.W."/>
            <person name="Alvarado L."/>
            <person name="Arachchi H.M."/>
            <person name="Berlin A.M."/>
            <person name="Chapman S.B."/>
            <person name="Gainer-Dewar J."/>
            <person name="Goldberg J."/>
            <person name="Griggs A."/>
            <person name="Gujja S."/>
            <person name="Hansen M."/>
            <person name="Howarth C."/>
            <person name="Imamovic A."/>
            <person name="Ireland A."/>
            <person name="Larimer J."/>
            <person name="McCowan C."/>
            <person name="Murphy C."/>
            <person name="Pearson M."/>
            <person name="Poon T.W."/>
            <person name="Priest M."/>
            <person name="Roberts A."/>
            <person name="Saif S."/>
            <person name="Shea T."/>
            <person name="Sisk P."/>
            <person name="Sykes S."/>
            <person name="Wortman J."/>
            <person name="Nusbaum C."/>
            <person name="Birren B."/>
        </authorList>
    </citation>
    <scope>NUCLEOTIDE SEQUENCE [LARGE SCALE GENOMIC DNA]</scope>
    <source>
        <strain evidence="2">CM1001059</strain>
    </source>
</reference>
<dbReference type="EnsemblMetazoa" id="AMEC006269-RA">
    <property type="protein sequence ID" value="AMEC006269-PA"/>
    <property type="gene ID" value="AMEC006269"/>
</dbReference>